<evidence type="ECO:0000259" key="3">
    <source>
        <dbReference type="PROSITE" id="PS50937"/>
    </source>
</evidence>
<dbReference type="CDD" id="cd01279">
    <property type="entry name" value="HTH_HspR-like"/>
    <property type="match status" value="1"/>
</dbReference>
<gene>
    <name evidence="4" type="ORF">GCM10009665_15370</name>
</gene>
<dbReference type="PANTHER" id="PTHR30204">
    <property type="entry name" value="REDOX-CYCLING DRUG-SENSING TRANSCRIPTIONAL ACTIVATOR SOXR"/>
    <property type="match status" value="1"/>
</dbReference>
<keyword evidence="1" id="KW-0238">DNA-binding</keyword>
<evidence type="ECO:0000256" key="2">
    <source>
        <dbReference type="SAM" id="MobiDB-lite"/>
    </source>
</evidence>
<dbReference type="PANTHER" id="PTHR30204:SF58">
    <property type="entry name" value="HTH-TYPE TRANSCRIPTIONAL REGULATOR YFMP"/>
    <property type="match status" value="1"/>
</dbReference>
<reference evidence="5" key="1">
    <citation type="journal article" date="2019" name="Int. J. Syst. Evol. Microbiol.">
        <title>The Global Catalogue of Microorganisms (GCM) 10K type strain sequencing project: providing services to taxonomists for standard genome sequencing and annotation.</title>
        <authorList>
            <consortium name="The Broad Institute Genomics Platform"/>
            <consortium name="The Broad Institute Genome Sequencing Center for Infectious Disease"/>
            <person name="Wu L."/>
            <person name="Ma J."/>
        </authorList>
    </citation>
    <scope>NUCLEOTIDE SEQUENCE [LARGE SCALE GENOMIC DNA]</scope>
    <source>
        <strain evidence="5">JCM 13004</strain>
    </source>
</reference>
<proteinExistence type="predicted"/>
<dbReference type="SUPFAM" id="SSF46955">
    <property type="entry name" value="Putative DNA-binding domain"/>
    <property type="match status" value="1"/>
</dbReference>
<dbReference type="SMART" id="SM00422">
    <property type="entry name" value="HTH_MERR"/>
    <property type="match status" value="1"/>
</dbReference>
<feature type="domain" description="HTH merR-type" evidence="3">
    <location>
        <begin position="56"/>
        <end position="125"/>
    </location>
</feature>
<dbReference type="Gene3D" id="1.10.1660.10">
    <property type="match status" value="1"/>
</dbReference>
<accession>A0ABP4GHT5</accession>
<dbReference type="EMBL" id="BAAALF010000016">
    <property type="protein sequence ID" value="GAA1225796.1"/>
    <property type="molecule type" value="Genomic_DNA"/>
</dbReference>
<dbReference type="InterPro" id="IPR000551">
    <property type="entry name" value="MerR-type_HTH_dom"/>
</dbReference>
<evidence type="ECO:0000313" key="5">
    <source>
        <dbReference type="Proteomes" id="UP001500037"/>
    </source>
</evidence>
<evidence type="ECO:0000256" key="1">
    <source>
        <dbReference type="ARBA" id="ARBA00023125"/>
    </source>
</evidence>
<dbReference type="NCBIfam" id="NF047375">
    <property type="entry name" value="HeatShock_HspR"/>
    <property type="match status" value="1"/>
</dbReference>
<dbReference type="PROSITE" id="PS50937">
    <property type="entry name" value="HTH_MERR_2"/>
    <property type="match status" value="1"/>
</dbReference>
<dbReference type="InterPro" id="IPR047057">
    <property type="entry name" value="MerR_fam"/>
</dbReference>
<feature type="region of interest" description="Disordered" evidence="2">
    <location>
        <begin position="26"/>
        <end position="45"/>
    </location>
</feature>
<sequence length="184" mass="19449">MTPDSGMGMGPALGAGAVGRGIGVGLGEGLPGGPGPRQRRAGTGAPSYVLTEDTPVYVISVAAELSGLHPQTLRQYDRLGLVCPDRTGGGGRRYSARDIQQLREVQRLSQDEGINLAGIKRIIELENQVAALQSRVAELAASLEGAATTLQAREAAVHASYRRDLVPYQPAQQSSALVVWRPRR</sequence>
<dbReference type="PROSITE" id="PS00552">
    <property type="entry name" value="HTH_MERR_1"/>
    <property type="match status" value="1"/>
</dbReference>
<comment type="caution">
    <text evidence="4">The sequence shown here is derived from an EMBL/GenBank/DDBJ whole genome shotgun (WGS) entry which is preliminary data.</text>
</comment>
<organism evidence="4 5">
    <name type="scientific">Kitasatospora nipponensis</name>
    <dbReference type="NCBI Taxonomy" id="258049"/>
    <lineage>
        <taxon>Bacteria</taxon>
        <taxon>Bacillati</taxon>
        <taxon>Actinomycetota</taxon>
        <taxon>Actinomycetes</taxon>
        <taxon>Kitasatosporales</taxon>
        <taxon>Streptomycetaceae</taxon>
        <taxon>Kitasatospora</taxon>
    </lineage>
</organism>
<evidence type="ECO:0000313" key="4">
    <source>
        <dbReference type="EMBL" id="GAA1225796.1"/>
    </source>
</evidence>
<dbReference type="InterPro" id="IPR009061">
    <property type="entry name" value="DNA-bd_dom_put_sf"/>
</dbReference>
<keyword evidence="5" id="KW-1185">Reference proteome</keyword>
<dbReference type="Proteomes" id="UP001500037">
    <property type="component" value="Unassembled WGS sequence"/>
</dbReference>
<dbReference type="Pfam" id="PF13411">
    <property type="entry name" value="MerR_1"/>
    <property type="match status" value="1"/>
</dbReference>
<name>A0ABP4GHT5_9ACTN</name>
<protein>
    <recommendedName>
        <fullName evidence="3">HTH merR-type domain-containing protein</fullName>
    </recommendedName>
</protein>